<dbReference type="EMBL" id="JACHJT010000001">
    <property type="protein sequence ID" value="MBB4933157.1"/>
    <property type="molecule type" value="Genomic_DNA"/>
</dbReference>
<evidence type="ECO:0000313" key="2">
    <source>
        <dbReference type="EMBL" id="MBB4933157.1"/>
    </source>
</evidence>
<protein>
    <submittedName>
        <fullName evidence="2">Uncharacterized protein</fullName>
    </submittedName>
</protein>
<keyword evidence="1" id="KW-0472">Membrane</keyword>
<organism evidence="2 3">
    <name type="scientific">Lipingzhangella halophila</name>
    <dbReference type="NCBI Taxonomy" id="1783352"/>
    <lineage>
        <taxon>Bacteria</taxon>
        <taxon>Bacillati</taxon>
        <taxon>Actinomycetota</taxon>
        <taxon>Actinomycetes</taxon>
        <taxon>Streptosporangiales</taxon>
        <taxon>Nocardiopsidaceae</taxon>
        <taxon>Lipingzhangella</taxon>
    </lineage>
</organism>
<keyword evidence="3" id="KW-1185">Reference proteome</keyword>
<feature type="transmembrane region" description="Helical" evidence="1">
    <location>
        <begin position="126"/>
        <end position="149"/>
    </location>
</feature>
<sequence>MKKILKNKRLRAALAWLVIGVTAFFFARSLIGNWQRLEEVDLSVNGWSVLAVLLFAGAVASSGLLWGDILNRLSSDKKIHAAEAVRVHIMSWLLKYIPGQAGSFLSKLGWGIKHGYSKKLVSITFIYENAFLLLASIIGSLPVIALLFRDQFAEGLSMFAPLLLAVPLLFFCRKTCFITR</sequence>
<dbReference type="RefSeq" id="WP_184580815.1">
    <property type="nucleotide sequence ID" value="NZ_JACHJT010000001.1"/>
</dbReference>
<feature type="transmembrane region" description="Helical" evidence="1">
    <location>
        <begin position="155"/>
        <end position="172"/>
    </location>
</feature>
<evidence type="ECO:0000256" key="1">
    <source>
        <dbReference type="SAM" id="Phobius"/>
    </source>
</evidence>
<proteinExistence type="predicted"/>
<feature type="transmembrane region" description="Helical" evidence="1">
    <location>
        <begin position="12"/>
        <end position="31"/>
    </location>
</feature>
<keyword evidence="1" id="KW-1133">Transmembrane helix</keyword>
<feature type="transmembrane region" description="Helical" evidence="1">
    <location>
        <begin position="46"/>
        <end position="67"/>
    </location>
</feature>
<comment type="caution">
    <text evidence="2">The sequence shown here is derived from an EMBL/GenBank/DDBJ whole genome shotgun (WGS) entry which is preliminary data.</text>
</comment>
<dbReference type="Proteomes" id="UP000523007">
    <property type="component" value="Unassembled WGS sequence"/>
</dbReference>
<evidence type="ECO:0000313" key="3">
    <source>
        <dbReference type="Proteomes" id="UP000523007"/>
    </source>
</evidence>
<keyword evidence="1" id="KW-0812">Transmembrane</keyword>
<reference evidence="2 3" key="1">
    <citation type="submission" date="2020-08" db="EMBL/GenBank/DDBJ databases">
        <title>Sequencing the genomes of 1000 actinobacteria strains.</title>
        <authorList>
            <person name="Klenk H.-P."/>
        </authorList>
    </citation>
    <scope>NUCLEOTIDE SEQUENCE [LARGE SCALE GENOMIC DNA]</scope>
    <source>
        <strain evidence="2 3">DSM 102030</strain>
    </source>
</reference>
<dbReference type="AlphaFoldDB" id="A0A7W7RJR1"/>
<accession>A0A7W7RJR1</accession>
<gene>
    <name evidence="2" type="ORF">F4561_003977</name>
</gene>
<name>A0A7W7RJR1_9ACTN</name>